<organism evidence="2 3">
    <name type="scientific">Colletotrichum plurivorum</name>
    <dbReference type="NCBI Taxonomy" id="2175906"/>
    <lineage>
        <taxon>Eukaryota</taxon>
        <taxon>Fungi</taxon>
        <taxon>Dikarya</taxon>
        <taxon>Ascomycota</taxon>
        <taxon>Pezizomycotina</taxon>
        <taxon>Sordariomycetes</taxon>
        <taxon>Hypocreomycetidae</taxon>
        <taxon>Glomerellales</taxon>
        <taxon>Glomerellaceae</taxon>
        <taxon>Colletotrichum</taxon>
        <taxon>Colletotrichum orchidearum species complex</taxon>
    </lineage>
</organism>
<dbReference type="EMBL" id="WIGO01000061">
    <property type="protein sequence ID" value="KAF6833192.1"/>
    <property type="molecule type" value="Genomic_DNA"/>
</dbReference>
<feature type="compositionally biased region" description="Polar residues" evidence="1">
    <location>
        <begin position="34"/>
        <end position="50"/>
    </location>
</feature>
<proteinExistence type="predicted"/>
<evidence type="ECO:0000256" key="1">
    <source>
        <dbReference type="SAM" id="MobiDB-lite"/>
    </source>
</evidence>
<evidence type="ECO:0000313" key="3">
    <source>
        <dbReference type="Proteomes" id="UP000654918"/>
    </source>
</evidence>
<dbReference type="AlphaFoldDB" id="A0A8H6NGX3"/>
<dbReference type="Proteomes" id="UP000654918">
    <property type="component" value="Unassembled WGS sequence"/>
</dbReference>
<feature type="region of interest" description="Disordered" evidence="1">
    <location>
        <begin position="34"/>
        <end position="123"/>
    </location>
</feature>
<feature type="compositionally biased region" description="Basic and acidic residues" evidence="1">
    <location>
        <begin position="72"/>
        <end position="85"/>
    </location>
</feature>
<comment type="caution">
    <text evidence="2">The sequence shown here is derived from an EMBL/GenBank/DDBJ whole genome shotgun (WGS) entry which is preliminary data.</text>
</comment>
<accession>A0A8H6NGX3</accession>
<protein>
    <submittedName>
        <fullName evidence="2">Uncharacterized protein</fullName>
    </submittedName>
</protein>
<sequence length="137" mass="14713">MIIIYHSTTAELPPTPSADDQQHTVRPIHYQANGTLKNSLLTHSPLSSGTRTKEKRHLLRTHEPITSPPDCPLRDEPPARTEKPGQKTNPMGAAPPRNPAATGICLLSSQSPGPEQSRIVGPGMSSHCVMLTSAGKQ</sequence>
<evidence type="ECO:0000313" key="2">
    <source>
        <dbReference type="EMBL" id="KAF6833192.1"/>
    </source>
</evidence>
<keyword evidence="3" id="KW-1185">Reference proteome</keyword>
<gene>
    <name evidence="2" type="ORF">CPLU01_05711</name>
</gene>
<reference evidence="2" key="1">
    <citation type="journal article" date="2020" name="Phytopathology">
        <title>Genome Sequence Resources of Colletotrichum truncatum, C. plurivorum, C. musicola, and C. sojae: Four Species Pathogenic to Soybean (Glycine max).</title>
        <authorList>
            <person name="Rogerio F."/>
            <person name="Boufleur T.R."/>
            <person name="Ciampi-Guillardi M."/>
            <person name="Sukno S.A."/>
            <person name="Thon M.R."/>
            <person name="Massola Junior N.S."/>
            <person name="Baroncelli R."/>
        </authorList>
    </citation>
    <scope>NUCLEOTIDE SEQUENCE</scope>
    <source>
        <strain evidence="2">LFN00145</strain>
    </source>
</reference>
<name>A0A8H6NGX3_9PEZI</name>